<dbReference type="OrthoDB" id="4750407at2"/>
<keyword evidence="4" id="KW-1185">Reference proteome</keyword>
<gene>
    <name evidence="3" type="ORF">AWC27_20440</name>
</gene>
<dbReference type="InterPro" id="IPR000030">
    <property type="entry name" value="PPE_dom"/>
</dbReference>
<dbReference type="FunFam" id="1.20.1260.20:FF:000001">
    <property type="entry name" value="PPE family protein PPE41"/>
    <property type="match status" value="1"/>
</dbReference>
<comment type="similarity">
    <text evidence="1">Belongs to the mycobacterial PPE family.</text>
</comment>
<dbReference type="EMBL" id="LQPW01000019">
    <property type="protein sequence ID" value="ORX14295.1"/>
    <property type="molecule type" value="Genomic_DNA"/>
</dbReference>
<evidence type="ECO:0000256" key="1">
    <source>
        <dbReference type="ARBA" id="ARBA00010652"/>
    </source>
</evidence>
<evidence type="ECO:0000313" key="4">
    <source>
        <dbReference type="Proteomes" id="UP000193317"/>
    </source>
</evidence>
<proteinExistence type="inferred from homology"/>
<protein>
    <recommendedName>
        <fullName evidence="2">PPE domain-containing protein</fullName>
    </recommendedName>
</protein>
<dbReference type="SUPFAM" id="SSF140459">
    <property type="entry name" value="PE/PPE dimer-like"/>
    <property type="match status" value="1"/>
</dbReference>
<dbReference type="Gene3D" id="1.20.1260.20">
    <property type="entry name" value="PPE superfamily"/>
    <property type="match status" value="1"/>
</dbReference>
<evidence type="ECO:0000259" key="2">
    <source>
        <dbReference type="Pfam" id="PF00823"/>
    </source>
</evidence>
<evidence type="ECO:0000313" key="3">
    <source>
        <dbReference type="EMBL" id="ORX14295.1"/>
    </source>
</evidence>
<reference evidence="3 4" key="1">
    <citation type="submission" date="2016-01" db="EMBL/GenBank/DDBJ databases">
        <title>The new phylogeny of the genus Mycobacterium.</title>
        <authorList>
            <person name="Tarcisio F."/>
            <person name="Conor M."/>
            <person name="Antonella G."/>
            <person name="Elisabetta G."/>
            <person name="Giulia F.S."/>
            <person name="Sara T."/>
            <person name="Anna F."/>
            <person name="Clotilde B."/>
            <person name="Roberto B."/>
            <person name="Veronica D.S."/>
            <person name="Fabio R."/>
            <person name="Monica P."/>
            <person name="Olivier J."/>
            <person name="Enrico T."/>
            <person name="Nicola S."/>
        </authorList>
    </citation>
    <scope>NUCLEOTIDE SEQUENCE [LARGE SCALE GENOMIC DNA]</scope>
    <source>
        <strain evidence="3 4">DSM 44166</strain>
    </source>
</reference>
<feature type="domain" description="PPE" evidence="2">
    <location>
        <begin position="3"/>
        <end position="166"/>
    </location>
</feature>
<dbReference type="Pfam" id="PF00823">
    <property type="entry name" value="PPE"/>
    <property type="match status" value="1"/>
</dbReference>
<name>A0A1X2F798_MYCSZ</name>
<dbReference type="GO" id="GO:0052572">
    <property type="term" value="P:response to host immune response"/>
    <property type="evidence" value="ECO:0007669"/>
    <property type="project" value="TreeGrafter"/>
</dbReference>
<dbReference type="AlphaFoldDB" id="A0A1X2F798"/>
<accession>A0A1X2F798</accession>
<organism evidence="3 4">
    <name type="scientific">Mycobacterium szulgai</name>
    <dbReference type="NCBI Taxonomy" id="1787"/>
    <lineage>
        <taxon>Bacteria</taxon>
        <taxon>Bacillati</taxon>
        <taxon>Actinomycetota</taxon>
        <taxon>Actinomycetes</taxon>
        <taxon>Mycobacteriales</taxon>
        <taxon>Mycobacteriaceae</taxon>
        <taxon>Mycobacterium</taxon>
    </lineage>
</organism>
<dbReference type="PANTHER" id="PTHR46766:SF1">
    <property type="entry name" value="GLUTAMINE-RICH PROTEIN 2"/>
    <property type="match status" value="1"/>
</dbReference>
<dbReference type="InterPro" id="IPR038332">
    <property type="entry name" value="PPE_sf"/>
</dbReference>
<comment type="caution">
    <text evidence="3">The sequence shown here is derived from an EMBL/GenBank/DDBJ whole genome shotgun (WGS) entry which is preliminary data.</text>
</comment>
<dbReference type="Proteomes" id="UP000193317">
    <property type="component" value="Unassembled WGS sequence"/>
</dbReference>
<dbReference type="PANTHER" id="PTHR46766">
    <property type="entry name" value="GLUTAMINE-RICH PROTEIN 2"/>
    <property type="match status" value="1"/>
</dbReference>
<sequence>MSFLMMPPELNSISMYTGAGSAPMLQAASAWDGLAAELGTAASSFSSVTSGLSTQAWQGAAAQAMAAAAVPYAGYLSAAAAHAGGAAQQARAVASVFETARAAVVHPLAVEANRNGFVRLVMSNFFGQNAPAIAAAESMYEQMWAKDVDAMIGYHAGASQAAAALTPLEGVVAGRRDPLGALGKLFVRIVKDAVKEGAKEADKARIAAEQARQAARKTGAIVQKAETDLLRGNARQAIKDLQPLIPMVNPFPAIPIIAIRR</sequence>